<evidence type="ECO:0000256" key="9">
    <source>
        <dbReference type="SAM" id="Phobius"/>
    </source>
</evidence>
<name>A0A6J7CTM0_9ZZZZ</name>
<keyword evidence="5 9" id="KW-1133">Transmembrane helix</keyword>
<evidence type="ECO:0000259" key="10">
    <source>
        <dbReference type="PROSITE" id="PS51779"/>
    </source>
</evidence>
<protein>
    <submittedName>
        <fullName evidence="12">Unannotated protein</fullName>
    </submittedName>
</protein>
<keyword evidence="6 9" id="KW-0472">Membrane</keyword>
<evidence type="ECO:0000256" key="5">
    <source>
        <dbReference type="ARBA" id="ARBA00022989"/>
    </source>
</evidence>
<dbReference type="EMBL" id="CAFBLK010000045">
    <property type="protein sequence ID" value="CAB4860275.1"/>
    <property type="molecule type" value="Genomic_DNA"/>
</dbReference>
<evidence type="ECO:0000256" key="6">
    <source>
        <dbReference type="ARBA" id="ARBA00023136"/>
    </source>
</evidence>
<dbReference type="EMBL" id="CAFAAH010000008">
    <property type="protein sequence ID" value="CAB4787288.1"/>
    <property type="molecule type" value="Genomic_DNA"/>
</dbReference>
<evidence type="ECO:0000256" key="2">
    <source>
        <dbReference type="ARBA" id="ARBA00022475"/>
    </source>
</evidence>
<keyword evidence="7" id="KW-0131">Cell cycle</keyword>
<feature type="domain" description="POTRA" evidence="10">
    <location>
        <begin position="51"/>
        <end position="119"/>
    </location>
</feature>
<keyword evidence="4 9" id="KW-0812">Transmembrane</keyword>
<evidence type="ECO:0000256" key="8">
    <source>
        <dbReference type="SAM" id="MobiDB-lite"/>
    </source>
</evidence>
<dbReference type="GO" id="GO:0090529">
    <property type="term" value="P:cell septum assembly"/>
    <property type="evidence" value="ECO:0007669"/>
    <property type="project" value="InterPro"/>
</dbReference>
<feature type="compositionally biased region" description="Low complexity" evidence="8">
    <location>
        <begin position="134"/>
        <end position="166"/>
    </location>
</feature>
<evidence type="ECO:0000256" key="1">
    <source>
        <dbReference type="ARBA" id="ARBA00004370"/>
    </source>
</evidence>
<evidence type="ECO:0000256" key="3">
    <source>
        <dbReference type="ARBA" id="ARBA00022618"/>
    </source>
</evidence>
<dbReference type="PROSITE" id="PS51779">
    <property type="entry name" value="POTRA"/>
    <property type="match status" value="1"/>
</dbReference>
<dbReference type="PANTHER" id="PTHR35851">
    <property type="entry name" value="CELL DIVISION PROTEIN FTSQ"/>
    <property type="match status" value="1"/>
</dbReference>
<dbReference type="InterPro" id="IPR026579">
    <property type="entry name" value="FtsQ"/>
</dbReference>
<dbReference type="AlphaFoldDB" id="A0A6J7CTM0"/>
<keyword evidence="2" id="KW-1003">Cell membrane</keyword>
<proteinExistence type="predicted"/>
<accession>A0A6J7CTM0</accession>
<gene>
    <name evidence="11" type="ORF">UFOPK2996_00164</name>
    <name evidence="12" type="ORF">UFOPK3317_00369</name>
</gene>
<dbReference type="GO" id="GO:0016020">
    <property type="term" value="C:membrane"/>
    <property type="evidence" value="ECO:0007669"/>
    <property type="project" value="UniProtKB-SubCell"/>
</dbReference>
<keyword evidence="3" id="KW-0132">Cell division</keyword>
<dbReference type="PANTHER" id="PTHR35851:SF1">
    <property type="entry name" value="CELL DIVISION PROTEIN FTSQ"/>
    <property type="match status" value="1"/>
</dbReference>
<dbReference type="Pfam" id="PF08478">
    <property type="entry name" value="POTRA_1"/>
    <property type="match status" value="1"/>
</dbReference>
<comment type="subcellular location">
    <subcellularLocation>
        <location evidence="1">Membrane</location>
    </subcellularLocation>
</comment>
<organism evidence="12">
    <name type="scientific">freshwater metagenome</name>
    <dbReference type="NCBI Taxonomy" id="449393"/>
    <lineage>
        <taxon>unclassified sequences</taxon>
        <taxon>metagenomes</taxon>
        <taxon>ecological metagenomes</taxon>
    </lineage>
</organism>
<evidence type="ECO:0000256" key="7">
    <source>
        <dbReference type="ARBA" id="ARBA00023306"/>
    </source>
</evidence>
<reference evidence="12" key="1">
    <citation type="submission" date="2020-05" db="EMBL/GenBank/DDBJ databases">
        <authorList>
            <person name="Chiriac C."/>
            <person name="Salcher M."/>
            <person name="Ghai R."/>
            <person name="Kavagutti S V."/>
        </authorList>
    </citation>
    <scope>NUCLEOTIDE SEQUENCE</scope>
</reference>
<feature type="transmembrane region" description="Helical" evidence="9">
    <location>
        <begin position="27"/>
        <end position="46"/>
    </location>
</feature>
<evidence type="ECO:0000256" key="4">
    <source>
        <dbReference type="ARBA" id="ARBA00022692"/>
    </source>
</evidence>
<sequence>MSAQNEDPRIKARRSAVEQAKVRRRTLVVGSALCVAVVAFLVYVLLNSSLLETRKLEVSGVTGERGRAVEAAAAVPMGSALAFLDTGAISDRVKELPWIASVSVKTHLPHTVSIELVERNPVAWVRPGSEITITTSTSVSPSSTTRNSSGGPSTSSTTSEPTTTTRAPAVQPPRLVDKDGRVLATTAAPPFGIPEIRGVKVAKAGGFINPRSAATTFMALPKALRDQVAVLEVDRDGSVVLLLNTTPGQRPTARVIRIGPADDAREKGAVALAVLEALRGSRQSVTTIDVTVPTAPATS</sequence>
<evidence type="ECO:0000313" key="11">
    <source>
        <dbReference type="EMBL" id="CAB4787288.1"/>
    </source>
</evidence>
<evidence type="ECO:0000313" key="12">
    <source>
        <dbReference type="EMBL" id="CAB4860275.1"/>
    </source>
</evidence>
<dbReference type="Gene3D" id="3.10.20.310">
    <property type="entry name" value="membrane protein fhac"/>
    <property type="match status" value="1"/>
</dbReference>
<dbReference type="InterPro" id="IPR013685">
    <property type="entry name" value="POTRA_FtsQ_type"/>
</dbReference>
<dbReference type="InterPro" id="IPR034746">
    <property type="entry name" value="POTRA"/>
</dbReference>
<feature type="region of interest" description="Disordered" evidence="8">
    <location>
        <begin position="134"/>
        <end position="174"/>
    </location>
</feature>